<gene>
    <name evidence="2" type="ORF">S03H2_06996</name>
</gene>
<dbReference type="SUPFAM" id="SSF55347">
    <property type="entry name" value="Glyceraldehyde-3-phosphate dehydrogenase-like, C-terminal domain"/>
    <property type="match status" value="1"/>
</dbReference>
<evidence type="ECO:0000313" key="2">
    <source>
        <dbReference type="EMBL" id="GAH21024.1"/>
    </source>
</evidence>
<protein>
    <recommendedName>
        <fullName evidence="1">Gfo/Idh/MocA-like oxidoreductase C-terminal domain-containing protein</fullName>
    </recommendedName>
</protein>
<dbReference type="AlphaFoldDB" id="X1EV37"/>
<dbReference type="EMBL" id="BARU01003160">
    <property type="protein sequence ID" value="GAH21024.1"/>
    <property type="molecule type" value="Genomic_DNA"/>
</dbReference>
<dbReference type="Pfam" id="PF02894">
    <property type="entry name" value="GFO_IDH_MocA_C"/>
    <property type="match status" value="1"/>
</dbReference>
<dbReference type="PANTHER" id="PTHR43249">
    <property type="entry name" value="UDP-N-ACETYL-2-AMINO-2-DEOXY-D-GLUCURONATE OXIDASE"/>
    <property type="match status" value="1"/>
</dbReference>
<dbReference type="InterPro" id="IPR052515">
    <property type="entry name" value="Gfo/Idh/MocA_Oxidoreductase"/>
</dbReference>
<sequence length="157" mass="17811">MMDVGIHCIDTLRYIFGKKIKSVYATSKPGKNKTQVELTMLVSLNFENDLKALVECSFETIRTGGVLEIYGSGGIIRGERIYENKKGTVSIQREEGKESIDVRDDDIYTVEIDHFIECIKEDREPLISGKESLEDIRVVLGAYRSCETGRRVNLNQE</sequence>
<name>X1EV37_9ZZZZ</name>
<proteinExistence type="predicted"/>
<dbReference type="PANTHER" id="PTHR43249:SF1">
    <property type="entry name" value="D-GLUCOSIDE 3-DEHYDROGENASE"/>
    <property type="match status" value="1"/>
</dbReference>
<dbReference type="Gene3D" id="3.30.360.10">
    <property type="entry name" value="Dihydrodipicolinate Reductase, domain 2"/>
    <property type="match status" value="1"/>
</dbReference>
<reference evidence="2" key="1">
    <citation type="journal article" date="2014" name="Front. Microbiol.">
        <title>High frequency of phylogenetically diverse reductive dehalogenase-homologous genes in deep subseafloor sedimentary metagenomes.</title>
        <authorList>
            <person name="Kawai M."/>
            <person name="Futagami T."/>
            <person name="Toyoda A."/>
            <person name="Takaki Y."/>
            <person name="Nishi S."/>
            <person name="Hori S."/>
            <person name="Arai W."/>
            <person name="Tsubouchi T."/>
            <person name="Morono Y."/>
            <person name="Uchiyama I."/>
            <person name="Ito T."/>
            <person name="Fujiyama A."/>
            <person name="Inagaki F."/>
            <person name="Takami H."/>
        </authorList>
    </citation>
    <scope>NUCLEOTIDE SEQUENCE</scope>
    <source>
        <strain evidence="2">Expedition CK06-06</strain>
    </source>
</reference>
<organism evidence="2">
    <name type="scientific">marine sediment metagenome</name>
    <dbReference type="NCBI Taxonomy" id="412755"/>
    <lineage>
        <taxon>unclassified sequences</taxon>
        <taxon>metagenomes</taxon>
        <taxon>ecological metagenomes</taxon>
    </lineage>
</organism>
<feature type="domain" description="Gfo/Idh/MocA-like oxidoreductase C-terminal" evidence="1">
    <location>
        <begin position="2"/>
        <end position="154"/>
    </location>
</feature>
<accession>X1EV37</accession>
<evidence type="ECO:0000259" key="1">
    <source>
        <dbReference type="Pfam" id="PF02894"/>
    </source>
</evidence>
<comment type="caution">
    <text evidence="2">The sequence shown here is derived from an EMBL/GenBank/DDBJ whole genome shotgun (WGS) entry which is preliminary data.</text>
</comment>
<dbReference type="InterPro" id="IPR004104">
    <property type="entry name" value="Gfo/Idh/MocA-like_OxRdtase_C"/>
</dbReference>